<keyword evidence="4" id="KW-0472">Membrane</keyword>
<dbReference type="EMBL" id="JMIH01000035">
    <property type="protein sequence ID" value="KEO71850.1"/>
    <property type="molecule type" value="Genomic_DNA"/>
</dbReference>
<comment type="caution">
    <text evidence="6">The sequence shown here is derived from an EMBL/GenBank/DDBJ whole genome shotgun (WGS) entry which is preliminary data.</text>
</comment>
<dbReference type="InterPro" id="IPR018060">
    <property type="entry name" value="HTH_AraC"/>
</dbReference>
<feature type="transmembrane region" description="Helical" evidence="4">
    <location>
        <begin position="35"/>
        <end position="53"/>
    </location>
</feature>
<dbReference type="AlphaFoldDB" id="A0A074KUA5"/>
<sequence>MNNILESVFLISAGLGFLLSVALMTDLFRPNKANFFLGIIIFFLSIQLLFSWGSYSGYNNSSGNFPFWIFLTYNVLPPSVYLFTRHQLNTRVKLRSWYAILYLPALAEILITVFIKLGIIFYPADLMEYQVWIWFIDYIPMIGFIISLGYFWRKYGKARKNNELKLEKDNWIYHLNLMLLMGVLTIIGLLWLAFSLIGWEKFSIIEFLLVFLLFVFSFLRFLNSNSNLMMTVKSREDAFPNYNDQEELKRLKDVMDVKQLFINPDLSLIELSKELGLPSRYLSYLINRYHHKSYKEFLNQYRIDAFIAKAQSDEIKNKTLLGLAMESGFNSKSTFNQAFKNYKGKSPSEYLK</sequence>
<dbReference type="PANTHER" id="PTHR43280">
    <property type="entry name" value="ARAC-FAMILY TRANSCRIPTIONAL REGULATOR"/>
    <property type="match status" value="1"/>
</dbReference>
<protein>
    <recommendedName>
        <fullName evidence="5">HTH araC/xylS-type domain-containing protein</fullName>
    </recommendedName>
</protein>
<feature type="transmembrane region" description="Helical" evidence="4">
    <location>
        <begin position="203"/>
        <end position="222"/>
    </location>
</feature>
<keyword evidence="4" id="KW-1133">Transmembrane helix</keyword>
<dbReference type="PROSITE" id="PS01124">
    <property type="entry name" value="HTH_ARAC_FAMILY_2"/>
    <property type="match status" value="1"/>
</dbReference>
<evidence type="ECO:0000256" key="4">
    <source>
        <dbReference type="SAM" id="Phobius"/>
    </source>
</evidence>
<keyword evidence="1" id="KW-0805">Transcription regulation</keyword>
<dbReference type="Gene3D" id="1.10.10.60">
    <property type="entry name" value="Homeodomain-like"/>
    <property type="match status" value="2"/>
</dbReference>
<dbReference type="InterPro" id="IPR009057">
    <property type="entry name" value="Homeodomain-like_sf"/>
</dbReference>
<feature type="transmembrane region" description="Helical" evidence="4">
    <location>
        <begin position="6"/>
        <end position="28"/>
    </location>
</feature>
<dbReference type="GO" id="GO:0043565">
    <property type="term" value="F:sequence-specific DNA binding"/>
    <property type="evidence" value="ECO:0007669"/>
    <property type="project" value="InterPro"/>
</dbReference>
<feature type="transmembrane region" description="Helical" evidence="4">
    <location>
        <begin position="96"/>
        <end position="119"/>
    </location>
</feature>
<organism evidence="6 7">
    <name type="scientific">Anditalea andensis</name>
    <dbReference type="NCBI Taxonomy" id="1048983"/>
    <lineage>
        <taxon>Bacteria</taxon>
        <taxon>Pseudomonadati</taxon>
        <taxon>Bacteroidota</taxon>
        <taxon>Cytophagia</taxon>
        <taxon>Cytophagales</taxon>
        <taxon>Cytophagaceae</taxon>
        <taxon>Anditalea</taxon>
    </lineage>
</organism>
<dbReference type="Pfam" id="PF12833">
    <property type="entry name" value="HTH_18"/>
    <property type="match status" value="1"/>
</dbReference>
<feature type="transmembrane region" description="Helical" evidence="4">
    <location>
        <begin position="131"/>
        <end position="152"/>
    </location>
</feature>
<dbReference type="RefSeq" id="WP_035079198.1">
    <property type="nucleotide sequence ID" value="NZ_JMIH01000035.1"/>
</dbReference>
<keyword evidence="3" id="KW-0804">Transcription</keyword>
<evidence type="ECO:0000259" key="5">
    <source>
        <dbReference type="PROSITE" id="PS01124"/>
    </source>
</evidence>
<feature type="transmembrane region" description="Helical" evidence="4">
    <location>
        <begin position="65"/>
        <end position="84"/>
    </location>
</feature>
<feature type="transmembrane region" description="Helical" evidence="4">
    <location>
        <begin position="173"/>
        <end position="197"/>
    </location>
</feature>
<dbReference type="PANTHER" id="PTHR43280:SF29">
    <property type="entry name" value="ARAC-FAMILY TRANSCRIPTIONAL REGULATOR"/>
    <property type="match status" value="1"/>
</dbReference>
<reference evidence="6 7" key="1">
    <citation type="submission" date="2014-04" db="EMBL/GenBank/DDBJ databases">
        <title>Characterization and application of a salt tolerant electro-active bacterium.</title>
        <authorList>
            <person name="Yang L."/>
            <person name="Wei S."/>
            <person name="Tay Q.X.M."/>
        </authorList>
    </citation>
    <scope>NUCLEOTIDE SEQUENCE [LARGE SCALE GENOMIC DNA]</scope>
    <source>
        <strain evidence="6 7">LY1</strain>
    </source>
</reference>
<dbReference type="Proteomes" id="UP000027821">
    <property type="component" value="Unassembled WGS sequence"/>
</dbReference>
<accession>A0A074KUA5</accession>
<feature type="domain" description="HTH araC/xylS-type" evidence="5">
    <location>
        <begin position="252"/>
        <end position="352"/>
    </location>
</feature>
<dbReference type="OrthoDB" id="5492415at2"/>
<evidence type="ECO:0000256" key="1">
    <source>
        <dbReference type="ARBA" id="ARBA00023015"/>
    </source>
</evidence>
<keyword evidence="2" id="KW-0238">DNA-binding</keyword>
<keyword evidence="4" id="KW-0812">Transmembrane</keyword>
<dbReference type="STRING" id="1048983.EL17_21070"/>
<evidence type="ECO:0000256" key="2">
    <source>
        <dbReference type="ARBA" id="ARBA00023125"/>
    </source>
</evidence>
<evidence type="ECO:0000313" key="6">
    <source>
        <dbReference type="EMBL" id="KEO71850.1"/>
    </source>
</evidence>
<proteinExistence type="predicted"/>
<dbReference type="GO" id="GO:0003700">
    <property type="term" value="F:DNA-binding transcription factor activity"/>
    <property type="evidence" value="ECO:0007669"/>
    <property type="project" value="InterPro"/>
</dbReference>
<name>A0A074KUA5_9BACT</name>
<evidence type="ECO:0000256" key="3">
    <source>
        <dbReference type="ARBA" id="ARBA00023163"/>
    </source>
</evidence>
<keyword evidence="7" id="KW-1185">Reference proteome</keyword>
<evidence type="ECO:0000313" key="7">
    <source>
        <dbReference type="Proteomes" id="UP000027821"/>
    </source>
</evidence>
<dbReference type="SMART" id="SM00342">
    <property type="entry name" value="HTH_ARAC"/>
    <property type="match status" value="1"/>
</dbReference>
<dbReference type="SUPFAM" id="SSF46689">
    <property type="entry name" value="Homeodomain-like"/>
    <property type="match status" value="1"/>
</dbReference>
<gene>
    <name evidence="6" type="ORF">EL17_21070</name>
</gene>
<dbReference type="eggNOG" id="COG2207">
    <property type="taxonomic scope" value="Bacteria"/>
</dbReference>